<dbReference type="GO" id="GO:0019310">
    <property type="term" value="P:inositol catabolic process"/>
    <property type="evidence" value="ECO:0007669"/>
    <property type="project" value="InterPro"/>
</dbReference>
<accession>A0A9D1SWC3</accession>
<dbReference type="SUPFAM" id="SSF51182">
    <property type="entry name" value="RmlC-like cupins"/>
    <property type="match status" value="1"/>
</dbReference>
<keyword evidence="1 2" id="KW-0413">Isomerase</keyword>
<reference evidence="2" key="2">
    <citation type="journal article" date="2021" name="PeerJ">
        <title>Extensive microbial diversity within the chicken gut microbiome revealed by metagenomics and culture.</title>
        <authorList>
            <person name="Gilroy R."/>
            <person name="Ravi A."/>
            <person name="Getino M."/>
            <person name="Pursley I."/>
            <person name="Horton D.L."/>
            <person name="Alikhan N.F."/>
            <person name="Baker D."/>
            <person name="Gharbi K."/>
            <person name="Hall N."/>
            <person name="Watson M."/>
            <person name="Adriaenssens E.M."/>
            <person name="Foster-Nyarko E."/>
            <person name="Jarju S."/>
            <person name="Secka A."/>
            <person name="Antonio M."/>
            <person name="Oren A."/>
            <person name="Chaudhuri R.R."/>
            <person name="La Ragione R."/>
            <person name="Hildebrand F."/>
            <person name="Pallen M.J."/>
        </authorList>
    </citation>
    <scope>NUCLEOTIDE SEQUENCE</scope>
    <source>
        <strain evidence="2">10406</strain>
    </source>
</reference>
<gene>
    <name evidence="2" type="ORF">IAC73_05020</name>
</gene>
<dbReference type="InterPro" id="IPR011051">
    <property type="entry name" value="RmlC_Cupin_sf"/>
</dbReference>
<dbReference type="InterPro" id="IPR014710">
    <property type="entry name" value="RmlC-like_jellyroll"/>
</dbReference>
<dbReference type="GO" id="GO:0008880">
    <property type="term" value="F:glucuronate isomerase activity"/>
    <property type="evidence" value="ECO:0007669"/>
    <property type="project" value="InterPro"/>
</dbReference>
<dbReference type="PANTHER" id="PTHR39193:SF1">
    <property type="entry name" value="5-DEOXY-GLUCURONATE ISOMERASE"/>
    <property type="match status" value="1"/>
</dbReference>
<dbReference type="PIRSF" id="PIRSF036628">
    <property type="entry name" value="IolB"/>
    <property type="match status" value="1"/>
</dbReference>
<dbReference type="EMBL" id="DVOE01000076">
    <property type="protein sequence ID" value="HIU99184.1"/>
    <property type="molecule type" value="Genomic_DNA"/>
</dbReference>
<evidence type="ECO:0000256" key="1">
    <source>
        <dbReference type="ARBA" id="ARBA00023235"/>
    </source>
</evidence>
<protein>
    <submittedName>
        <fullName evidence="2">5-deoxy-glucuronate isomerase</fullName>
    </submittedName>
</protein>
<dbReference type="Gene3D" id="2.60.120.10">
    <property type="entry name" value="Jelly Rolls"/>
    <property type="match status" value="2"/>
</dbReference>
<sequence length="255" mass="28662">MFCYPEFGKNGVKTLTRAGKGAGGFTMMDITVRRIPAGGRRSVFFPDSECALLLTEGRVRFTAGGKSFEASRKNVFDELPSCLHVCRGTRVTVTAITDAELIVQATENAREFPSVFYRPEDVQVSVSCEGRWENTAVRDVNTLFDHDNAPYSNMVLGEVLARQGRWWSYVPHSHPQPEVYYYKLSRPEGFGACFIGEEAHTVKDGSVGAFPGGKTHVQVTAPGYPMYCCWMIRHLDGDPWLKTRTVDPRYEWLED</sequence>
<proteinExistence type="predicted"/>
<reference evidence="2" key="1">
    <citation type="submission" date="2020-10" db="EMBL/GenBank/DDBJ databases">
        <authorList>
            <person name="Gilroy R."/>
        </authorList>
    </citation>
    <scope>NUCLEOTIDE SEQUENCE</scope>
    <source>
        <strain evidence="2">10406</strain>
    </source>
</reference>
<comment type="caution">
    <text evidence="2">The sequence shown here is derived from an EMBL/GenBank/DDBJ whole genome shotgun (WGS) entry which is preliminary data.</text>
</comment>
<evidence type="ECO:0000313" key="3">
    <source>
        <dbReference type="Proteomes" id="UP000886857"/>
    </source>
</evidence>
<evidence type="ECO:0000313" key="2">
    <source>
        <dbReference type="EMBL" id="HIU99184.1"/>
    </source>
</evidence>
<dbReference type="AlphaFoldDB" id="A0A9D1SWC3"/>
<dbReference type="InterPro" id="IPR024203">
    <property type="entry name" value="Deoxy-glucuronate_isom_IolB"/>
</dbReference>
<organism evidence="2 3">
    <name type="scientific">Candidatus Limadaptatus stercoripullorum</name>
    <dbReference type="NCBI Taxonomy" id="2840846"/>
    <lineage>
        <taxon>Bacteria</taxon>
        <taxon>Bacillati</taxon>
        <taxon>Bacillota</taxon>
        <taxon>Clostridia</taxon>
        <taxon>Eubacteriales</taxon>
        <taxon>Candidatus Limadaptatus</taxon>
    </lineage>
</organism>
<name>A0A9D1SWC3_9FIRM</name>
<dbReference type="PANTHER" id="PTHR39193">
    <property type="entry name" value="5-DEOXY-GLUCURONATE ISOMERASE"/>
    <property type="match status" value="1"/>
</dbReference>
<dbReference type="Proteomes" id="UP000886857">
    <property type="component" value="Unassembled WGS sequence"/>
</dbReference>
<dbReference type="Pfam" id="PF04962">
    <property type="entry name" value="KduI"/>
    <property type="match status" value="1"/>
</dbReference>
<dbReference type="InterPro" id="IPR021120">
    <property type="entry name" value="KduI/IolB_isomerase"/>
</dbReference>